<dbReference type="Proteomes" id="UP000031829">
    <property type="component" value="Chromosome"/>
</dbReference>
<reference evidence="1 2" key="1">
    <citation type="journal article" date="2015" name="Genome Announc.">
        <title>Complete genome sequences for 35 biothreat assay-relevant bacillus species.</title>
        <authorList>
            <person name="Johnson S.L."/>
            <person name="Daligault H.E."/>
            <person name="Davenport K.W."/>
            <person name="Jaissle J."/>
            <person name="Frey K.G."/>
            <person name="Ladner J.T."/>
            <person name="Broomall S.M."/>
            <person name="Bishop-Lilly K.A."/>
            <person name="Bruce D.C."/>
            <person name="Gibbons H.S."/>
            <person name="Coyne S.R."/>
            <person name="Lo C.C."/>
            <person name="Meincke L."/>
            <person name="Munk A.C."/>
            <person name="Koroleva G.I."/>
            <person name="Rosenzweig C.N."/>
            <person name="Palacios G.F."/>
            <person name="Redden C.L."/>
            <person name="Minogue T.D."/>
            <person name="Chain P.S."/>
        </authorList>
    </citation>
    <scope>NUCLEOTIDE SEQUENCE [LARGE SCALE GENOMIC DNA]</scope>
    <source>
        <strain evidence="2">ATCC 14581 / DSM 32 / JCM 2506 / NBRC 15308 / NCIMB 9376 / NCTC 10342 / NRRL B-14308 / VKM B-512</strain>
    </source>
</reference>
<dbReference type="HOGENOM" id="CLU_117532_0_0_9"/>
<dbReference type="KEGG" id="bmeg:BG04_3786"/>
<evidence type="ECO:0000313" key="2">
    <source>
        <dbReference type="Proteomes" id="UP000031829"/>
    </source>
</evidence>
<evidence type="ECO:0000313" key="1">
    <source>
        <dbReference type="EMBL" id="AJI24813.1"/>
    </source>
</evidence>
<sequence length="184" mass="20923">MNLIAWMIIACEIAFWIVIVLGLAARYMFKKQKLSFFILALTPVVDFFLLIVTSIDLYGGATATYAHAIAAVYIGISVAFGKSMIQWADERFQYYVMKSGEKPRRRYGKEYAKHYFKSWLQHLVAYAIGAALLAAMMYIVPNGKTNVLKSVVEFWTVIVGIDFLLSLSNFVWPKKEKESGYTNS</sequence>
<protein>
    <submittedName>
        <fullName evidence="1">Putative membrane protein</fullName>
    </submittedName>
</protein>
<proteinExistence type="predicted"/>
<dbReference type="GeneID" id="93641834"/>
<name>A0A0B6AVT7_PRIM2</name>
<gene>
    <name evidence="1" type="ORF">BG04_3786</name>
</gene>
<accession>A0A0B6AVT7</accession>
<dbReference type="EMBL" id="CP009920">
    <property type="protein sequence ID" value="AJI24813.1"/>
    <property type="molecule type" value="Genomic_DNA"/>
</dbReference>
<dbReference type="RefSeq" id="WP_034653323.1">
    <property type="nucleotide sequence ID" value="NZ_BCVB01000002.1"/>
</dbReference>
<organism evidence="1 2">
    <name type="scientific">Priestia megaterium (strain ATCC 14581 / DSM 32 / CCUG 1817 / JCM 2506 / NBRC 15308 / NCIMB 9376 / NCTC 10342 / NRRL B-14308 / VKM B-512 / Ford 19)</name>
    <name type="common">Bacillus megaterium</name>
    <dbReference type="NCBI Taxonomy" id="1348623"/>
    <lineage>
        <taxon>Bacteria</taxon>
        <taxon>Bacillati</taxon>
        <taxon>Bacillota</taxon>
        <taxon>Bacilli</taxon>
        <taxon>Bacillales</taxon>
        <taxon>Bacillaceae</taxon>
        <taxon>Priestia</taxon>
    </lineage>
</organism>
<dbReference type="AlphaFoldDB" id="A0A0B6AVT7"/>